<name>A0A1I5VZL9_9BACI</name>
<dbReference type="Pfam" id="PF10864">
    <property type="entry name" value="DUF2663"/>
    <property type="match status" value="1"/>
</dbReference>
<sequence>MEKEIQALDHHTDEATKFVLQSVVKRKRKFDTLTKKEKKLQGLLLLLAVGIMGYTWFSLQTLEQLTFQSVLTHMLERSIYFMFILMMGSLFFYLKYVHEKCEKAEKEFHELRCEIIQKAGEYWPQPTRWEARQAVFAMMMKKFDVNLYHEHK</sequence>
<reference evidence="2 3" key="1">
    <citation type="submission" date="2016-10" db="EMBL/GenBank/DDBJ databases">
        <authorList>
            <person name="Varghese N."/>
            <person name="Submissions S."/>
        </authorList>
    </citation>
    <scope>NUCLEOTIDE SEQUENCE [LARGE SCALE GENOMIC DNA]</scope>
    <source>
        <strain evidence="2 3">DSM 13796</strain>
    </source>
</reference>
<proteinExistence type="predicted"/>
<dbReference type="Proteomes" id="UP000182762">
    <property type="component" value="Unassembled WGS sequence"/>
</dbReference>
<protein>
    <recommendedName>
        <fullName evidence="4">DUF2663 family protein</fullName>
    </recommendedName>
</protein>
<dbReference type="InterPro" id="IPR020210">
    <property type="entry name" value="Uncharacterised_YpbF_TM"/>
</dbReference>
<evidence type="ECO:0008006" key="4">
    <source>
        <dbReference type="Google" id="ProtNLM"/>
    </source>
</evidence>
<dbReference type="EMBL" id="FOXX01000001">
    <property type="protein sequence ID" value="SFQ12978.1"/>
    <property type="molecule type" value="Genomic_DNA"/>
</dbReference>
<evidence type="ECO:0000313" key="3">
    <source>
        <dbReference type="Proteomes" id="UP000182762"/>
    </source>
</evidence>
<organism evidence="2 3">
    <name type="scientific">Priestia endophytica DSM 13796</name>
    <dbReference type="NCBI Taxonomy" id="1121089"/>
    <lineage>
        <taxon>Bacteria</taxon>
        <taxon>Bacillati</taxon>
        <taxon>Bacillota</taxon>
        <taxon>Bacilli</taxon>
        <taxon>Bacillales</taxon>
        <taxon>Bacillaceae</taxon>
        <taxon>Priestia</taxon>
    </lineage>
</organism>
<keyword evidence="3" id="KW-1185">Reference proteome</keyword>
<dbReference type="GeneID" id="93709104"/>
<keyword evidence="1" id="KW-0812">Transmembrane</keyword>
<keyword evidence="1" id="KW-0472">Membrane</keyword>
<evidence type="ECO:0000313" key="2">
    <source>
        <dbReference type="EMBL" id="SFQ12978.1"/>
    </source>
</evidence>
<evidence type="ECO:0000256" key="1">
    <source>
        <dbReference type="SAM" id="Phobius"/>
    </source>
</evidence>
<feature type="transmembrane region" description="Helical" evidence="1">
    <location>
        <begin position="42"/>
        <end position="59"/>
    </location>
</feature>
<feature type="transmembrane region" description="Helical" evidence="1">
    <location>
        <begin position="79"/>
        <end position="97"/>
    </location>
</feature>
<accession>A0A1I5VZL9</accession>
<gene>
    <name evidence="2" type="ORF">SAMN02745910_00331</name>
</gene>
<keyword evidence="1" id="KW-1133">Transmembrane helix</keyword>
<comment type="caution">
    <text evidence="2">The sequence shown here is derived from an EMBL/GenBank/DDBJ whole genome shotgun (WGS) entry which is preliminary data.</text>
</comment>
<dbReference type="RefSeq" id="WP_061801850.1">
    <property type="nucleotide sequence ID" value="NZ_FOXX01000001.1"/>
</dbReference>